<evidence type="ECO:0000256" key="2">
    <source>
        <dbReference type="ARBA" id="ARBA00010385"/>
    </source>
</evidence>
<keyword evidence="10 15" id="KW-0067">ATP-binding</keyword>
<reference evidence="19 20" key="1">
    <citation type="submission" date="2018-04" db="EMBL/GenBank/DDBJ databases">
        <title>The genome of golden apple snail Pomacea canaliculata provides insight into stress tolerance and invasive adaptation.</title>
        <authorList>
            <person name="Liu C."/>
            <person name="Liu B."/>
            <person name="Ren Y."/>
            <person name="Zhang Y."/>
            <person name="Wang H."/>
            <person name="Li S."/>
            <person name="Jiang F."/>
            <person name="Yin L."/>
            <person name="Zhang G."/>
            <person name="Qian W."/>
            <person name="Fan W."/>
        </authorList>
    </citation>
    <scope>NUCLEOTIDE SEQUENCE [LARGE SCALE GENOMIC DNA]</scope>
    <source>
        <strain evidence="19">SZHN2017</strain>
        <tissue evidence="19">Muscle</tissue>
    </source>
</reference>
<evidence type="ECO:0000256" key="10">
    <source>
        <dbReference type="ARBA" id="ARBA00022840"/>
    </source>
</evidence>
<dbReference type="Gene3D" id="3.30.1490.80">
    <property type="match status" value="1"/>
</dbReference>
<dbReference type="Pfam" id="PF03199">
    <property type="entry name" value="GSH_synthase"/>
    <property type="match status" value="1"/>
</dbReference>
<dbReference type="InterPro" id="IPR037013">
    <property type="entry name" value="GSH-S_sub-bd_sf"/>
</dbReference>
<dbReference type="InterPro" id="IPR014049">
    <property type="entry name" value="Glutathione_synthase_N_euk"/>
</dbReference>
<evidence type="ECO:0000256" key="4">
    <source>
        <dbReference type="ARBA" id="ARBA00012214"/>
    </source>
</evidence>
<feature type="binding site" evidence="16">
    <location>
        <position position="441"/>
    </location>
    <ligand>
        <name>ATP</name>
        <dbReference type="ChEBI" id="CHEBI:30616"/>
    </ligand>
</feature>
<keyword evidence="20" id="KW-1185">Reference proteome</keyword>
<dbReference type="InterPro" id="IPR014709">
    <property type="entry name" value="Glutathione_synthase_C_euk"/>
</dbReference>
<evidence type="ECO:0000256" key="14">
    <source>
        <dbReference type="ARBA" id="ARBA00059746"/>
    </source>
</evidence>
<dbReference type="FunFam" id="3.30.1490.50:FF:000001">
    <property type="entry name" value="Glutathione synthetase"/>
    <property type="match status" value="1"/>
</dbReference>
<evidence type="ECO:0000256" key="9">
    <source>
        <dbReference type="ARBA" id="ARBA00022741"/>
    </source>
</evidence>
<evidence type="ECO:0000256" key="7">
    <source>
        <dbReference type="ARBA" id="ARBA00022684"/>
    </source>
</evidence>
<feature type="binding site" evidence="16">
    <location>
        <position position="125"/>
    </location>
    <ligand>
        <name>substrate</name>
    </ligand>
</feature>
<comment type="catalytic activity">
    <reaction evidence="13">
        <text>gamma-L-glutamyl-(2S)-2-aminobutanoate + glycine + ATP = ophthalmate + ADP + phosphate + H(+)</text>
        <dbReference type="Rhea" id="RHEA:72075"/>
        <dbReference type="ChEBI" id="CHEBI:15378"/>
        <dbReference type="ChEBI" id="CHEBI:30616"/>
        <dbReference type="ChEBI" id="CHEBI:43474"/>
        <dbReference type="ChEBI" id="CHEBI:57305"/>
        <dbReference type="ChEBI" id="CHEBI:189406"/>
        <dbReference type="ChEBI" id="CHEBI:189750"/>
        <dbReference type="ChEBI" id="CHEBI:456216"/>
    </reaction>
    <physiologicalReaction direction="left-to-right" evidence="13">
        <dbReference type="Rhea" id="RHEA:72076"/>
    </physiologicalReaction>
</comment>
<accession>A0A2T7NJV6</accession>
<feature type="binding site" evidence="16">
    <location>
        <position position="433"/>
    </location>
    <ligand>
        <name>substrate</name>
    </ligand>
</feature>
<dbReference type="GO" id="GO:0000287">
    <property type="term" value="F:magnesium ion binding"/>
    <property type="evidence" value="ECO:0007669"/>
    <property type="project" value="UniProtKB-UniRule"/>
</dbReference>
<dbReference type="InterPro" id="IPR016185">
    <property type="entry name" value="PreATP-grasp_dom_sf"/>
</dbReference>
<dbReference type="Gene3D" id="3.40.50.1760">
    <property type="entry name" value="Glutathione synthase, substrate-binding domain superfamily, eukaryotic"/>
    <property type="match status" value="1"/>
</dbReference>
<organism evidence="19 20">
    <name type="scientific">Pomacea canaliculata</name>
    <name type="common">Golden apple snail</name>
    <dbReference type="NCBI Taxonomy" id="400727"/>
    <lineage>
        <taxon>Eukaryota</taxon>
        <taxon>Metazoa</taxon>
        <taxon>Spiralia</taxon>
        <taxon>Lophotrochozoa</taxon>
        <taxon>Mollusca</taxon>
        <taxon>Gastropoda</taxon>
        <taxon>Caenogastropoda</taxon>
        <taxon>Architaenioglossa</taxon>
        <taxon>Ampullarioidea</taxon>
        <taxon>Ampullariidae</taxon>
        <taxon>Pomacea</taxon>
    </lineage>
</organism>
<sequence length="459" mass="51317">MVFKPNTGQDGDLQATCVPFTLFPSVVPYSVLEQAYHCQTDFNTLMYLVAQDDLFLEQSLRSVIKVDAFVRGLWDIYKKVREEGITQPVSLDLFRNDFMINMATERPIEKGLIPSLSSLQLKQIEFNTISASFAGLIGATSRLHKYTLNLARKSYASKQMPDNDPAYGMAVGLVKAWEIYAKPSAVILFLVSSVETNSIDQRHLEFKVHDLNPSIRVIRRTFLDIYSRAELTKDMTLVIDNTEVAIVYFRTGYSDESYPSDKEWKARLLMERSRAIKCPTVQSQLSGFKKVQQELARPGAVERFISDPAAVNRIRSTFAGLYTLDMGPEGDESVRLAITSPSQYVLKPQREGGGHNIYGNEIKILLEKIGSSSEREAYILMERIFPLTEKNYLIKSGVPFTLSDVVSELGIYGVYIGDGGKEVINTHCGHMLRTKLQGINEGGIVAGFAALDTPFVADA</sequence>
<dbReference type="OrthoDB" id="2020073at2759"/>
<dbReference type="Proteomes" id="UP000245119">
    <property type="component" value="Linkage Group LG12"/>
</dbReference>
<feature type="domain" description="Glutathione synthase substrate-binding" evidence="18">
    <location>
        <begin position="185"/>
        <end position="286"/>
    </location>
</feature>
<dbReference type="GO" id="GO:0005829">
    <property type="term" value="C:cytosol"/>
    <property type="evidence" value="ECO:0007669"/>
    <property type="project" value="TreeGrafter"/>
</dbReference>
<feature type="binding site" evidence="16">
    <location>
        <begin position="381"/>
        <end position="384"/>
    </location>
    <ligand>
        <name>ATP</name>
        <dbReference type="ChEBI" id="CHEBI:30616"/>
    </ligand>
</feature>
<dbReference type="GO" id="GO:0004363">
    <property type="term" value="F:glutathione synthase activity"/>
    <property type="evidence" value="ECO:0007669"/>
    <property type="project" value="UniProtKB-UniRule"/>
</dbReference>
<keyword evidence="11 15" id="KW-0460">Magnesium</keyword>
<evidence type="ECO:0000313" key="20">
    <source>
        <dbReference type="Proteomes" id="UP000245119"/>
    </source>
</evidence>
<dbReference type="Pfam" id="PF03917">
    <property type="entry name" value="GSH_synth_ATP"/>
    <property type="match status" value="1"/>
</dbReference>
<evidence type="ECO:0000313" key="19">
    <source>
        <dbReference type="EMBL" id="PVD21436.1"/>
    </source>
</evidence>
<gene>
    <name evidence="19" type="ORF">C0Q70_19609</name>
</gene>
<feature type="binding site" evidence="16">
    <location>
        <position position="201"/>
    </location>
    <ligand>
        <name>substrate</name>
    </ligand>
</feature>
<evidence type="ECO:0000256" key="11">
    <source>
        <dbReference type="ARBA" id="ARBA00022842"/>
    </source>
</evidence>
<comment type="caution">
    <text evidence="19">The sequence shown here is derived from an EMBL/GenBank/DDBJ whole genome shotgun (WGS) entry which is preliminary data.</text>
</comment>
<name>A0A2T7NJV6_POMCA</name>
<dbReference type="PIRSF" id="PIRSF001558">
    <property type="entry name" value="GSHase"/>
    <property type="match status" value="1"/>
</dbReference>
<feature type="binding site" evidence="16">
    <location>
        <position position="289"/>
    </location>
    <ligand>
        <name>ATP</name>
        <dbReference type="ChEBI" id="CHEBI:30616"/>
    </ligand>
</feature>
<evidence type="ECO:0000256" key="1">
    <source>
        <dbReference type="ARBA" id="ARBA00004965"/>
    </source>
</evidence>
<dbReference type="PANTHER" id="PTHR11130:SF0">
    <property type="entry name" value="GLUTATHIONE SYNTHETASE"/>
    <property type="match status" value="1"/>
</dbReference>
<feature type="binding site" evidence="16">
    <location>
        <begin position="347"/>
        <end position="356"/>
    </location>
    <ligand>
        <name>ATP</name>
        <dbReference type="ChEBI" id="CHEBI:30616"/>
    </ligand>
</feature>
<keyword evidence="8 15" id="KW-0479">Metal-binding</keyword>
<dbReference type="EC" id="6.3.2.3" evidence="4 15"/>
<dbReference type="AlphaFoldDB" id="A0A2T7NJV6"/>
<dbReference type="UniPathway" id="UPA00142">
    <property type="reaction ID" value="UER00210"/>
</dbReference>
<feature type="binding site" evidence="16">
    <location>
        <position position="435"/>
    </location>
    <ligand>
        <name>ATP</name>
        <dbReference type="ChEBI" id="CHEBI:30616"/>
    </ligand>
</feature>
<feature type="binding site" evidence="17">
    <location>
        <position position="351"/>
    </location>
    <ligand>
        <name>Mg(2+)</name>
        <dbReference type="ChEBI" id="CHEBI:18420"/>
    </ligand>
</feature>
<feature type="binding site" evidence="16">
    <location>
        <position position="358"/>
    </location>
    <ligand>
        <name>ATP</name>
        <dbReference type="ChEBI" id="CHEBI:30616"/>
    </ligand>
</feature>
<comment type="catalytic activity">
    <reaction evidence="12">
        <text>gamma-L-glutamyl-L-cysteine + glycine + ATP = glutathione + ADP + phosphate + H(+)</text>
        <dbReference type="Rhea" id="RHEA:13557"/>
        <dbReference type="ChEBI" id="CHEBI:15378"/>
        <dbReference type="ChEBI" id="CHEBI:30616"/>
        <dbReference type="ChEBI" id="CHEBI:43474"/>
        <dbReference type="ChEBI" id="CHEBI:57305"/>
        <dbReference type="ChEBI" id="CHEBI:57925"/>
        <dbReference type="ChEBI" id="CHEBI:58173"/>
        <dbReference type="ChEBI" id="CHEBI:456216"/>
        <dbReference type="EC" id="6.3.2.3"/>
    </reaction>
    <physiologicalReaction direction="left-to-right" evidence="12">
        <dbReference type="Rhea" id="RHEA:13558"/>
    </physiologicalReaction>
</comment>
<comment type="subunit">
    <text evidence="3">Homodimer.</text>
</comment>
<comment type="cofactor">
    <cofactor evidence="15 17">
        <name>Mg(2+)</name>
        <dbReference type="ChEBI" id="CHEBI:18420"/>
    </cofactor>
    <text evidence="15 17">Binds 1 Mg(2+) ion per subunit.</text>
</comment>
<dbReference type="SUPFAM" id="SSF52440">
    <property type="entry name" value="PreATP-grasp domain"/>
    <property type="match status" value="1"/>
</dbReference>
<dbReference type="EMBL" id="PZQS01000012">
    <property type="protein sequence ID" value="PVD21436.1"/>
    <property type="molecule type" value="Genomic_DNA"/>
</dbReference>
<feature type="binding site" evidence="17">
    <location>
        <position position="125"/>
    </location>
    <ligand>
        <name>Mg(2+)</name>
        <dbReference type="ChEBI" id="CHEBI:18420"/>
    </ligand>
</feature>
<feature type="binding site" evidence="16">
    <location>
        <position position="95"/>
    </location>
    <ligand>
        <name>substrate</name>
    </ligand>
</feature>
<evidence type="ECO:0000256" key="13">
    <source>
        <dbReference type="ARBA" id="ARBA00052123"/>
    </source>
</evidence>
<keyword evidence="6 15" id="KW-0436">Ligase</keyword>
<evidence type="ECO:0000256" key="17">
    <source>
        <dbReference type="PIRSR" id="PIRSR001558-2"/>
    </source>
</evidence>
<dbReference type="Gene3D" id="3.30.1490.50">
    <property type="match status" value="1"/>
</dbReference>
<feature type="binding site" evidence="16">
    <location>
        <position position="408"/>
    </location>
    <ligand>
        <name>ATP</name>
        <dbReference type="ChEBI" id="CHEBI:30616"/>
    </ligand>
</feature>
<comment type="similarity">
    <text evidence="2 15">Belongs to the eukaryotic GSH synthase family.</text>
</comment>
<evidence type="ECO:0000259" key="18">
    <source>
        <dbReference type="Pfam" id="PF03199"/>
    </source>
</evidence>
<dbReference type="InterPro" id="IPR005615">
    <property type="entry name" value="Glutathione_synthase"/>
</dbReference>
<feature type="binding site" evidence="17">
    <location>
        <position position="127"/>
    </location>
    <ligand>
        <name>Mg(2+)</name>
        <dbReference type="ChEBI" id="CHEBI:18420"/>
    </ligand>
</feature>
<evidence type="ECO:0000256" key="5">
    <source>
        <dbReference type="ARBA" id="ARBA00020821"/>
    </source>
</evidence>
<dbReference type="InterPro" id="IPR004887">
    <property type="entry name" value="GSH_synth_subst-bd"/>
</dbReference>
<evidence type="ECO:0000256" key="3">
    <source>
        <dbReference type="ARBA" id="ARBA00011738"/>
    </source>
</evidence>
<evidence type="ECO:0000256" key="6">
    <source>
        <dbReference type="ARBA" id="ARBA00022598"/>
    </source>
</evidence>
<evidence type="ECO:0000256" key="8">
    <source>
        <dbReference type="ARBA" id="ARBA00022723"/>
    </source>
</evidence>
<dbReference type="SUPFAM" id="SSF56059">
    <property type="entry name" value="Glutathione synthetase ATP-binding domain-like"/>
    <property type="match status" value="1"/>
</dbReference>
<dbReference type="FunFam" id="3.40.50.1760:FF:000001">
    <property type="entry name" value="Glutathione synthetase"/>
    <property type="match status" value="1"/>
</dbReference>
<evidence type="ECO:0000256" key="16">
    <source>
        <dbReference type="PIRSR" id="PIRSR001558-1"/>
    </source>
</evidence>
<evidence type="ECO:0000256" key="15">
    <source>
        <dbReference type="PIRNR" id="PIRNR001558"/>
    </source>
</evidence>
<dbReference type="InterPro" id="IPR014042">
    <property type="entry name" value="Glutathione_synthase_a-hlx"/>
</dbReference>
<protein>
    <recommendedName>
        <fullName evidence="5 15">Glutathione synthetase</fullName>
        <shortName evidence="15">GSH-S</shortName>
        <ecNumber evidence="4 15">6.3.2.3</ecNumber>
    </recommendedName>
</protein>
<dbReference type="PANTHER" id="PTHR11130">
    <property type="entry name" value="GLUTATHIONE SYNTHETASE"/>
    <property type="match status" value="1"/>
</dbReference>
<proteinExistence type="inferred from homology"/>
<dbReference type="STRING" id="400727.A0A2T7NJV6"/>
<keyword evidence="9 15" id="KW-0547">Nucleotide-binding</keyword>
<keyword evidence="7 15" id="KW-0317">Glutathione biosynthesis</keyword>
<comment type="pathway">
    <text evidence="1 15">Sulfur metabolism; glutathione biosynthesis; glutathione from L-cysteine and L-glutamate: step 2/2.</text>
</comment>
<dbReference type="Gene3D" id="1.10.1080.10">
    <property type="entry name" value="Glutathione Synthetase, Chain A, domain 3"/>
    <property type="match status" value="1"/>
</dbReference>
<dbReference type="Gene3D" id="3.30.470.20">
    <property type="entry name" value="ATP-grasp fold, B domain"/>
    <property type="match status" value="1"/>
</dbReference>
<comment type="function">
    <text evidence="14">Catalyzes the production of glutathione from gamma-glutamylcysteine and glycine in an ATP-dependent manner. Glutathione (gamma-glutamylcysteinylglycine, GSH) is the most abundant intracellular thiol in living aerobic cells and is required for numerous processes including the protection of cells against oxidative damage, amino acid transport, the detoxification of foreign compounds, the maintenance of protein sulfhydryl groups in a reduced state and acts as a cofactor for a number of enzymes. Participates in ophthalmate biosynthesis in hepatocytes.</text>
</comment>
<dbReference type="GO" id="GO:0043295">
    <property type="term" value="F:glutathione binding"/>
    <property type="evidence" value="ECO:0007669"/>
    <property type="project" value="UniProtKB-UniRule"/>
</dbReference>
<dbReference type="NCBIfam" id="TIGR01986">
    <property type="entry name" value="glut_syn_euk"/>
    <property type="match status" value="1"/>
</dbReference>
<evidence type="ECO:0000256" key="12">
    <source>
        <dbReference type="ARBA" id="ARBA00048871"/>
    </source>
</evidence>
<dbReference type="GO" id="GO:0005524">
    <property type="term" value="F:ATP binding"/>
    <property type="evidence" value="ECO:0007669"/>
    <property type="project" value="UniProtKB-UniRule"/>
</dbReference>